<organism evidence="13 14">
    <name type="scientific">Prosthecochloris vibrioformis</name>
    <name type="common">Chlorobium vibrioforme</name>
    <dbReference type="NCBI Taxonomy" id="1098"/>
    <lineage>
        <taxon>Bacteria</taxon>
        <taxon>Pseudomonadati</taxon>
        <taxon>Chlorobiota</taxon>
        <taxon>Chlorobiia</taxon>
        <taxon>Chlorobiales</taxon>
        <taxon>Chlorobiaceae</taxon>
        <taxon>Prosthecochloris</taxon>
    </lineage>
</organism>
<keyword evidence="10 11" id="KW-0670">Pyruvate</keyword>
<evidence type="ECO:0000256" key="12">
    <source>
        <dbReference type="SAM" id="Phobius"/>
    </source>
</evidence>
<dbReference type="RefSeq" id="WP_068866508.1">
    <property type="nucleotide sequence ID" value="NZ_VDCI01000002.1"/>
</dbReference>
<evidence type="ECO:0000256" key="9">
    <source>
        <dbReference type="ARBA" id="ARBA00023264"/>
    </source>
</evidence>
<comment type="subcellular location">
    <subcellularLocation>
        <location evidence="11">Cell membrane</location>
        <topology evidence="11">Peripheral membrane protein</topology>
    </subcellularLocation>
</comment>
<comment type="function">
    <text evidence="11">Catalyzes the formation of phosphatidylethanolamine (PtdEtn) from phosphatidylserine (PtdSer).</text>
</comment>
<evidence type="ECO:0000256" key="11">
    <source>
        <dbReference type="HAMAP-Rule" id="MF_00664"/>
    </source>
</evidence>
<dbReference type="PANTHER" id="PTHR35809:SF1">
    <property type="entry name" value="ARCHAETIDYLSERINE DECARBOXYLASE PROENZYME-RELATED"/>
    <property type="match status" value="1"/>
</dbReference>
<dbReference type="Pfam" id="PF02666">
    <property type="entry name" value="PS_Dcarbxylase"/>
    <property type="match status" value="1"/>
</dbReference>
<keyword evidence="5 11" id="KW-0472">Membrane</keyword>
<reference evidence="13 14" key="1">
    <citation type="submission" date="2019-05" db="EMBL/GenBank/DDBJ databases">
        <title>Draft Whole-Genome sequence of the green sulfur bacterium Prosthecochloris vibrioformis DSM 260.</title>
        <authorList>
            <person name="Meyer T.E."/>
            <person name="Kyndt J.A."/>
        </authorList>
    </citation>
    <scope>NUCLEOTIDE SEQUENCE [LARGE SCALE GENOMIC DNA]</scope>
    <source>
        <strain evidence="13 14">DSM 260</strain>
    </source>
</reference>
<evidence type="ECO:0000256" key="6">
    <source>
        <dbReference type="ARBA" id="ARBA00023145"/>
    </source>
</evidence>
<evidence type="ECO:0000256" key="7">
    <source>
        <dbReference type="ARBA" id="ARBA00023209"/>
    </source>
</evidence>
<keyword evidence="3 11" id="KW-0210">Decarboxylase</keyword>
<keyword evidence="6 11" id="KW-0865">Zymogen</keyword>
<dbReference type="PANTHER" id="PTHR35809">
    <property type="entry name" value="ARCHAETIDYLSERINE DECARBOXYLASE PROENZYME-RELATED"/>
    <property type="match status" value="1"/>
</dbReference>
<evidence type="ECO:0000256" key="10">
    <source>
        <dbReference type="ARBA" id="ARBA00023317"/>
    </source>
</evidence>
<comment type="similarity">
    <text evidence="11">Belongs to the phosphatidylserine decarboxylase family. PSD-A subfamily.</text>
</comment>
<evidence type="ECO:0000313" key="14">
    <source>
        <dbReference type="Proteomes" id="UP000309544"/>
    </source>
</evidence>
<accession>A0A5C4S138</accession>
<comment type="PTM">
    <text evidence="11">Is synthesized initially as an inactive proenzyme. Formation of the active enzyme involves a self-maturation process in which the active site pyruvoyl group is generated from an internal serine residue via an autocatalytic post-translational modification. Two non-identical subunits are generated from the proenzyme in this reaction, and the pyruvate is formed at the N-terminus of the alpha chain, which is derived from the carboxyl end of the proenzyme. The post-translation cleavage follows an unusual pathway, termed non-hydrolytic serinolysis, in which the side chain hydroxyl group of the serine supplies its oxygen atom to form the C-terminus of the beta chain, while the remainder of the serine residue undergoes an oxidative deamination to produce ammonia and the pyruvoyl prosthetic group on the alpha chain.</text>
</comment>
<evidence type="ECO:0000256" key="4">
    <source>
        <dbReference type="ARBA" id="ARBA00023098"/>
    </source>
</evidence>
<keyword evidence="12" id="KW-0812">Transmembrane</keyword>
<evidence type="ECO:0000256" key="3">
    <source>
        <dbReference type="ARBA" id="ARBA00022793"/>
    </source>
</evidence>
<evidence type="ECO:0000256" key="5">
    <source>
        <dbReference type="ARBA" id="ARBA00023136"/>
    </source>
</evidence>
<feature type="active site" description="Schiff-base intermediate with substrate; via pyruvic acid" evidence="11">
    <location>
        <position position="182"/>
    </location>
</feature>
<dbReference type="AlphaFoldDB" id="A0A5C4S138"/>
<gene>
    <name evidence="11" type="primary">psd</name>
    <name evidence="13" type="ORF">FGF68_03045</name>
</gene>
<dbReference type="UniPathway" id="UPA00558">
    <property type="reaction ID" value="UER00616"/>
</dbReference>
<keyword evidence="2 11" id="KW-0444">Lipid biosynthesis</keyword>
<sequence length="219" mass="24029">MLTPYGYSTVFKTLALCALIAAAAAVLPTGVQLTAWTLAVVAIVFTLMFFRDPERLPPDEKGALLAPADGRVVLVKKVDHPYTGKNSQLLSIFMSPFNVHVNRIPMDGTVTALDYHPGKFLMAFDPMSTEQNERMSISLENDSHRLVFTQVSGFLIRRIVCDLATGTSVHRGTRFGMIKFGSRVDLVIPHGFELSVREGDHTRGGVTIVARPDSQKKLG</sequence>
<evidence type="ECO:0000256" key="2">
    <source>
        <dbReference type="ARBA" id="ARBA00022516"/>
    </source>
</evidence>
<proteinExistence type="inferred from homology"/>
<evidence type="ECO:0000256" key="8">
    <source>
        <dbReference type="ARBA" id="ARBA00023239"/>
    </source>
</evidence>
<dbReference type="GO" id="GO:0005886">
    <property type="term" value="C:plasma membrane"/>
    <property type="evidence" value="ECO:0007669"/>
    <property type="project" value="UniProtKB-SubCell"/>
</dbReference>
<dbReference type="GO" id="GO:0004609">
    <property type="term" value="F:phosphatidylserine decarboxylase activity"/>
    <property type="evidence" value="ECO:0007669"/>
    <property type="project" value="UniProtKB-UniRule"/>
</dbReference>
<dbReference type="InterPro" id="IPR003817">
    <property type="entry name" value="PS_Dcarbxylase"/>
</dbReference>
<dbReference type="NCBIfam" id="NF003685">
    <property type="entry name" value="PRK05305.2-5"/>
    <property type="match status" value="1"/>
</dbReference>
<comment type="catalytic activity">
    <reaction evidence="11">
        <text>a 1,2-diacyl-sn-glycero-3-phospho-L-serine + H(+) = a 1,2-diacyl-sn-glycero-3-phosphoethanolamine + CO2</text>
        <dbReference type="Rhea" id="RHEA:20828"/>
        <dbReference type="ChEBI" id="CHEBI:15378"/>
        <dbReference type="ChEBI" id="CHEBI:16526"/>
        <dbReference type="ChEBI" id="CHEBI:57262"/>
        <dbReference type="ChEBI" id="CHEBI:64612"/>
        <dbReference type="EC" id="4.1.1.65"/>
    </reaction>
</comment>
<dbReference type="NCBIfam" id="NF003682">
    <property type="entry name" value="PRK05305.2-2"/>
    <property type="match status" value="1"/>
</dbReference>
<keyword evidence="9 11" id="KW-1208">Phospholipid metabolism</keyword>
<evidence type="ECO:0000256" key="1">
    <source>
        <dbReference type="ARBA" id="ARBA00022475"/>
    </source>
</evidence>
<feature type="transmembrane region" description="Helical" evidence="12">
    <location>
        <begin position="33"/>
        <end position="50"/>
    </location>
</feature>
<keyword evidence="12" id="KW-1133">Transmembrane helix</keyword>
<keyword evidence="14" id="KW-1185">Reference proteome</keyword>
<feature type="chain" id="PRO_5023467035" description="Phosphatidylserine decarboxylase alpha chain" evidence="11">
    <location>
        <begin position="182"/>
        <end position="219"/>
    </location>
</feature>
<comment type="cofactor">
    <cofactor evidence="11">
        <name>pyruvate</name>
        <dbReference type="ChEBI" id="CHEBI:15361"/>
    </cofactor>
    <text evidence="11">Binds 1 pyruvoyl group covalently per subunit.</text>
</comment>
<feature type="chain" id="PRO_5023467034" description="Phosphatidylserine decarboxylase beta chain" evidence="11">
    <location>
        <begin position="1"/>
        <end position="181"/>
    </location>
</feature>
<dbReference type="HAMAP" id="MF_00664">
    <property type="entry name" value="PS_decarb_PSD_A"/>
    <property type="match status" value="1"/>
</dbReference>
<keyword evidence="1 11" id="KW-1003">Cell membrane</keyword>
<keyword evidence="7 11" id="KW-0594">Phospholipid biosynthesis</keyword>
<comment type="subunit">
    <text evidence="11">Heterodimer of a large membrane-associated beta subunit and a small pyruvoyl-containing alpha subunit.</text>
</comment>
<keyword evidence="8 11" id="KW-0456">Lyase</keyword>
<dbReference type="Proteomes" id="UP000309544">
    <property type="component" value="Unassembled WGS sequence"/>
</dbReference>
<dbReference type="GO" id="GO:0006646">
    <property type="term" value="P:phosphatidylethanolamine biosynthetic process"/>
    <property type="evidence" value="ECO:0007669"/>
    <property type="project" value="UniProtKB-UniRule"/>
</dbReference>
<comment type="caution">
    <text evidence="13">The sequence shown here is derived from an EMBL/GenBank/DDBJ whole genome shotgun (WGS) entry which is preliminary data.</text>
</comment>
<feature type="modified residue" description="Pyruvic acid (Ser); by autocatalysis" evidence="11">
    <location>
        <position position="182"/>
    </location>
</feature>
<feature type="site" description="Cleavage (non-hydrolytic); by autocatalysis" evidence="11">
    <location>
        <begin position="181"/>
        <end position="182"/>
    </location>
</feature>
<protein>
    <recommendedName>
        <fullName evidence="11">Phosphatidylserine decarboxylase proenzyme</fullName>
        <ecNumber evidence="11">4.1.1.65</ecNumber>
    </recommendedName>
    <component>
        <recommendedName>
            <fullName evidence="11">Phosphatidylserine decarboxylase alpha chain</fullName>
        </recommendedName>
    </component>
    <component>
        <recommendedName>
            <fullName evidence="11">Phosphatidylserine decarboxylase beta chain</fullName>
        </recommendedName>
    </component>
</protein>
<dbReference type="NCBIfam" id="NF003678">
    <property type="entry name" value="PRK05305.1-2"/>
    <property type="match status" value="1"/>
</dbReference>
<dbReference type="EC" id="4.1.1.65" evidence="11"/>
<keyword evidence="4 11" id="KW-0443">Lipid metabolism</keyword>
<comment type="pathway">
    <text evidence="11">Phospholipid metabolism; phosphatidylethanolamine biosynthesis; phosphatidylethanolamine from CDP-diacylglycerol: step 2/2.</text>
</comment>
<dbReference type="EMBL" id="VDCI01000002">
    <property type="protein sequence ID" value="TNJ37216.1"/>
    <property type="molecule type" value="Genomic_DNA"/>
</dbReference>
<name>A0A5C4S138_PROVB</name>
<evidence type="ECO:0000313" key="13">
    <source>
        <dbReference type="EMBL" id="TNJ37216.1"/>
    </source>
</evidence>
<dbReference type="InterPro" id="IPR033175">
    <property type="entry name" value="PSD-A"/>
</dbReference>
<feature type="transmembrane region" description="Helical" evidence="12">
    <location>
        <begin position="7"/>
        <end position="27"/>
    </location>
</feature>